<keyword evidence="5" id="KW-0496">Mitochondrion</keyword>
<dbReference type="PANTHER" id="PTHR21026:SF2">
    <property type="entry name" value="LARGE RIBOSOMAL SUBUNIT PROTEIN BL32M"/>
    <property type="match status" value="1"/>
</dbReference>
<evidence type="ECO:0000256" key="2">
    <source>
        <dbReference type="ARBA" id="ARBA00008560"/>
    </source>
</evidence>
<sequence length="197" mass="22717">MAMALQHVIKSVKRLENLFWVLLGQRFPPDAYNLAILSPAPKPVPVKFSIKDLIGDGLLWAVPKSRRTIEKRLKRKFGDPKYVWKPYVPKTHLLVCNTCGHHYEAGILCRHCYNKVKAETQEMQDKIINDLGLKPDDKDVVVLYDGENVDKPDEIWQGKRIIEMKKQRPSWFSKNLLQKSTQEPTTNATEIKPNDLA</sequence>
<comment type="function">
    <text evidence="9">Component of the mitochondrial large ribosomal subunit (mt-LSU). The mitochondrial ribosome (mitoribosome) is a large ribonucleoprotein complex responsible for the synthesis of proteins inside mitochondria.</text>
</comment>
<dbReference type="GO" id="GO:0003735">
    <property type="term" value="F:structural constituent of ribosome"/>
    <property type="evidence" value="ECO:0007669"/>
    <property type="project" value="TreeGrafter"/>
</dbReference>
<organism evidence="10">
    <name type="scientific">Xenopsylla cheopis</name>
    <name type="common">Oriental rat flea</name>
    <name type="synonym">Pulex cheopis</name>
    <dbReference type="NCBI Taxonomy" id="163159"/>
    <lineage>
        <taxon>Eukaryota</taxon>
        <taxon>Metazoa</taxon>
        <taxon>Ecdysozoa</taxon>
        <taxon>Arthropoda</taxon>
        <taxon>Hexapoda</taxon>
        <taxon>Insecta</taxon>
        <taxon>Pterygota</taxon>
        <taxon>Neoptera</taxon>
        <taxon>Endopterygota</taxon>
        <taxon>Siphonaptera</taxon>
        <taxon>Pulicidae</taxon>
        <taxon>Xenopsyllinae</taxon>
        <taxon>Xenopsylla</taxon>
    </lineage>
</organism>
<evidence type="ECO:0000256" key="9">
    <source>
        <dbReference type="ARBA" id="ARBA00045766"/>
    </source>
</evidence>
<evidence type="ECO:0000256" key="6">
    <source>
        <dbReference type="ARBA" id="ARBA00023274"/>
    </source>
</evidence>
<reference evidence="10" key="1">
    <citation type="submission" date="2020-03" db="EMBL/GenBank/DDBJ databases">
        <title>Transcriptomic Profiling of the Digestive Tract of the Rat Flea, Xenopsylla cheopis, Following Blood Feeding and Infection with Yersinia pestis.</title>
        <authorList>
            <person name="Bland D.M."/>
            <person name="Martens C.A."/>
            <person name="Virtaneva K."/>
            <person name="Kanakabandi K."/>
            <person name="Long D."/>
            <person name="Rosenke R."/>
            <person name="Saturday G.A."/>
            <person name="Hoyt F.H."/>
            <person name="Bruno D.P."/>
            <person name="Ribeiro J.M.C."/>
            <person name="Hinnebusch J."/>
        </authorList>
    </citation>
    <scope>NUCLEOTIDE SEQUENCE</scope>
</reference>
<dbReference type="GO" id="GO:0006412">
    <property type="term" value="P:translation"/>
    <property type="evidence" value="ECO:0007669"/>
    <property type="project" value="InterPro"/>
</dbReference>
<protein>
    <recommendedName>
        <fullName evidence="7">Large ribosomal subunit protein bL32m</fullName>
    </recommendedName>
    <alternativeName>
        <fullName evidence="8">39S ribosomal protein L32, mitochondrial</fullName>
    </alternativeName>
</protein>
<evidence type="ECO:0000256" key="8">
    <source>
        <dbReference type="ARBA" id="ARBA00042577"/>
    </source>
</evidence>
<keyword evidence="3" id="KW-0809">Transit peptide</keyword>
<name>A0A6M2DJQ5_XENCH</name>
<dbReference type="InterPro" id="IPR011332">
    <property type="entry name" value="Ribosomal_zn-bd"/>
</dbReference>
<evidence type="ECO:0000313" key="10">
    <source>
        <dbReference type="EMBL" id="NOV46144.1"/>
    </source>
</evidence>
<evidence type="ECO:0000256" key="3">
    <source>
        <dbReference type="ARBA" id="ARBA00022946"/>
    </source>
</evidence>
<evidence type="ECO:0000256" key="5">
    <source>
        <dbReference type="ARBA" id="ARBA00023128"/>
    </source>
</evidence>
<dbReference type="SUPFAM" id="SSF57829">
    <property type="entry name" value="Zn-binding ribosomal proteins"/>
    <property type="match status" value="1"/>
</dbReference>
<dbReference type="InterPro" id="IPR051991">
    <property type="entry name" value="Mitoribosomal_protein_bL32"/>
</dbReference>
<dbReference type="PANTHER" id="PTHR21026">
    <property type="entry name" value="39S RIBOSOMAL PROTEIN L32, MITOCHONDRIAL"/>
    <property type="match status" value="1"/>
</dbReference>
<proteinExistence type="inferred from homology"/>
<evidence type="ECO:0000256" key="1">
    <source>
        <dbReference type="ARBA" id="ARBA00004173"/>
    </source>
</evidence>
<dbReference type="EMBL" id="GIIL01002418">
    <property type="protein sequence ID" value="NOV46144.1"/>
    <property type="molecule type" value="Transcribed_RNA"/>
</dbReference>
<evidence type="ECO:0000256" key="7">
    <source>
        <dbReference type="ARBA" id="ARBA00039935"/>
    </source>
</evidence>
<keyword evidence="4 10" id="KW-0689">Ribosomal protein</keyword>
<dbReference type="AlphaFoldDB" id="A0A6M2DJQ5"/>
<dbReference type="GO" id="GO:0005762">
    <property type="term" value="C:mitochondrial large ribosomal subunit"/>
    <property type="evidence" value="ECO:0007669"/>
    <property type="project" value="TreeGrafter"/>
</dbReference>
<comment type="similarity">
    <text evidence="2">Belongs to the bacterial ribosomal protein bL32 family.</text>
</comment>
<keyword evidence="6" id="KW-0687">Ribonucleoprotein</keyword>
<accession>A0A6M2DJQ5</accession>
<evidence type="ECO:0000256" key="4">
    <source>
        <dbReference type="ARBA" id="ARBA00022980"/>
    </source>
</evidence>
<comment type="subcellular location">
    <subcellularLocation>
        <location evidence="1">Mitochondrion</location>
    </subcellularLocation>
</comment>